<dbReference type="AlphaFoldDB" id="A0A316ICU6"/>
<comment type="caution">
    <text evidence="2">The sequence shown here is derived from an EMBL/GenBank/DDBJ whole genome shotgun (WGS) entry which is preliminary data.</text>
</comment>
<protein>
    <submittedName>
        <fullName evidence="2">Dihydrofolate reductase</fullName>
    </submittedName>
</protein>
<dbReference type="InterPro" id="IPR002734">
    <property type="entry name" value="RibDG_C"/>
</dbReference>
<organism evidence="2 3">
    <name type="scientific">Lentzea atacamensis</name>
    <dbReference type="NCBI Taxonomy" id="531938"/>
    <lineage>
        <taxon>Bacteria</taxon>
        <taxon>Bacillati</taxon>
        <taxon>Actinomycetota</taxon>
        <taxon>Actinomycetes</taxon>
        <taxon>Pseudonocardiales</taxon>
        <taxon>Pseudonocardiaceae</taxon>
        <taxon>Lentzea</taxon>
    </lineage>
</organism>
<feature type="domain" description="Bacterial bifunctional deaminase-reductase C-terminal" evidence="1">
    <location>
        <begin position="4"/>
        <end position="150"/>
    </location>
</feature>
<dbReference type="Pfam" id="PF01872">
    <property type="entry name" value="RibD_C"/>
    <property type="match status" value="1"/>
</dbReference>
<dbReference type="Proteomes" id="UP000246005">
    <property type="component" value="Unassembled WGS sequence"/>
</dbReference>
<evidence type="ECO:0000313" key="3">
    <source>
        <dbReference type="Proteomes" id="UP000246005"/>
    </source>
</evidence>
<sequence length="181" mass="19657">MGNVRLHFSMSLDGFVADPHNGFGWLSRTTGQPELVNSYAERTGAILGGRKGWEEVPDPSAPYGGQFVGKLFILTHHPEDATPAEGVTFLTCDVAEAVRIGLEAADGKDLEVFSPTIGRQLIERGLVDEIALHIAPVLLGDGLRLYDNPGGAPIHLHRLDTDDPHSEVDVRYRPVRETVSP</sequence>
<dbReference type="RefSeq" id="WP_109631271.1">
    <property type="nucleotide sequence ID" value="NZ_QGHB01000001.1"/>
</dbReference>
<dbReference type="GO" id="GO:0008703">
    <property type="term" value="F:5-amino-6-(5-phosphoribosylamino)uracil reductase activity"/>
    <property type="evidence" value="ECO:0007669"/>
    <property type="project" value="InterPro"/>
</dbReference>
<accession>A0A316ICU6</accession>
<dbReference type="Gene3D" id="3.40.430.10">
    <property type="entry name" value="Dihydrofolate Reductase, subunit A"/>
    <property type="match status" value="1"/>
</dbReference>
<gene>
    <name evidence="2" type="ORF">C8D88_1011142</name>
</gene>
<dbReference type="EMBL" id="QGHB01000001">
    <property type="protein sequence ID" value="PWK91111.1"/>
    <property type="molecule type" value="Genomic_DNA"/>
</dbReference>
<dbReference type="SUPFAM" id="SSF53597">
    <property type="entry name" value="Dihydrofolate reductase-like"/>
    <property type="match status" value="1"/>
</dbReference>
<evidence type="ECO:0000313" key="2">
    <source>
        <dbReference type="EMBL" id="PWK91111.1"/>
    </source>
</evidence>
<dbReference type="InterPro" id="IPR024072">
    <property type="entry name" value="DHFR-like_dom_sf"/>
</dbReference>
<proteinExistence type="predicted"/>
<dbReference type="GO" id="GO:0009231">
    <property type="term" value="P:riboflavin biosynthetic process"/>
    <property type="evidence" value="ECO:0007669"/>
    <property type="project" value="InterPro"/>
</dbReference>
<evidence type="ECO:0000259" key="1">
    <source>
        <dbReference type="Pfam" id="PF01872"/>
    </source>
</evidence>
<name>A0A316ICU6_9PSEU</name>
<reference evidence="2 3" key="1">
    <citation type="submission" date="2018-05" db="EMBL/GenBank/DDBJ databases">
        <title>Genomic Encyclopedia of Type Strains, Phase IV (KMG-IV): sequencing the most valuable type-strain genomes for metagenomic binning, comparative biology and taxonomic classification.</title>
        <authorList>
            <person name="Goeker M."/>
        </authorList>
    </citation>
    <scope>NUCLEOTIDE SEQUENCE [LARGE SCALE GENOMIC DNA]</scope>
    <source>
        <strain evidence="2 3">DSM 45480</strain>
    </source>
</reference>